<comment type="caution">
    <text evidence="6">The sequence shown here is derived from an EMBL/GenBank/DDBJ whole genome shotgun (WGS) entry which is preliminary data.</text>
</comment>
<feature type="transmembrane region" description="Helical" evidence="5">
    <location>
        <begin position="235"/>
        <end position="256"/>
    </location>
</feature>
<protein>
    <recommendedName>
        <fullName evidence="8">Bile acid:sodium symporter</fullName>
    </recommendedName>
</protein>
<feature type="transmembrane region" description="Helical" evidence="5">
    <location>
        <begin position="115"/>
        <end position="138"/>
    </location>
</feature>
<evidence type="ECO:0008006" key="8">
    <source>
        <dbReference type="Google" id="ProtNLM"/>
    </source>
</evidence>
<dbReference type="InterPro" id="IPR002657">
    <property type="entry name" value="BilAc:Na_symport/Acr3"/>
</dbReference>
<keyword evidence="3 5" id="KW-1133">Transmembrane helix</keyword>
<keyword evidence="4 5" id="KW-0472">Membrane</keyword>
<comment type="subcellular location">
    <subcellularLocation>
        <location evidence="1">Membrane</location>
        <topology evidence="1">Multi-pass membrane protein</topology>
    </subcellularLocation>
</comment>
<evidence type="ECO:0000313" key="7">
    <source>
        <dbReference type="Proteomes" id="UP001310022"/>
    </source>
</evidence>
<keyword evidence="2 5" id="KW-0812">Transmembrane</keyword>
<dbReference type="PANTHER" id="PTHR10361:SF28">
    <property type="entry name" value="P3 PROTEIN-RELATED"/>
    <property type="match status" value="1"/>
</dbReference>
<dbReference type="InterPro" id="IPR004710">
    <property type="entry name" value="Bilac:Na_transpt"/>
</dbReference>
<evidence type="ECO:0000256" key="2">
    <source>
        <dbReference type="ARBA" id="ARBA00022692"/>
    </source>
</evidence>
<feature type="transmembrane region" description="Helical" evidence="5">
    <location>
        <begin position="52"/>
        <end position="73"/>
    </location>
</feature>
<evidence type="ECO:0000256" key="4">
    <source>
        <dbReference type="ARBA" id="ARBA00023136"/>
    </source>
</evidence>
<dbReference type="GO" id="GO:0016020">
    <property type="term" value="C:membrane"/>
    <property type="evidence" value="ECO:0007669"/>
    <property type="project" value="UniProtKB-SubCell"/>
</dbReference>
<dbReference type="PANTHER" id="PTHR10361">
    <property type="entry name" value="SODIUM-BILE ACID COTRANSPORTER"/>
    <property type="match status" value="1"/>
</dbReference>
<dbReference type="Pfam" id="PF01758">
    <property type="entry name" value="SBF"/>
    <property type="match status" value="1"/>
</dbReference>
<organism evidence="6 7">
    <name type="scientific">Persicobacter diffluens</name>
    <dbReference type="NCBI Taxonomy" id="981"/>
    <lineage>
        <taxon>Bacteria</taxon>
        <taxon>Pseudomonadati</taxon>
        <taxon>Bacteroidota</taxon>
        <taxon>Cytophagia</taxon>
        <taxon>Cytophagales</taxon>
        <taxon>Persicobacteraceae</taxon>
        <taxon>Persicobacter</taxon>
    </lineage>
</organism>
<reference evidence="6 7" key="1">
    <citation type="submission" date="2021-12" db="EMBL/GenBank/DDBJ databases">
        <title>Genome sequencing of bacteria with rrn-lacking chromosome and rrn-plasmid.</title>
        <authorList>
            <person name="Anda M."/>
            <person name="Iwasaki W."/>
        </authorList>
    </citation>
    <scope>NUCLEOTIDE SEQUENCE [LARGE SCALE GENOMIC DNA]</scope>
    <source>
        <strain evidence="6 7">NBRC 15940</strain>
    </source>
</reference>
<feature type="transmembrane region" description="Helical" evidence="5">
    <location>
        <begin position="150"/>
        <end position="170"/>
    </location>
</feature>
<keyword evidence="7" id="KW-1185">Reference proteome</keyword>
<dbReference type="AlphaFoldDB" id="A0AAN4VX08"/>
<evidence type="ECO:0000256" key="1">
    <source>
        <dbReference type="ARBA" id="ARBA00004141"/>
    </source>
</evidence>
<evidence type="ECO:0000256" key="5">
    <source>
        <dbReference type="SAM" id="Phobius"/>
    </source>
</evidence>
<sequence>MFCVGLKTELSAFRKLGQEKVKIMLGVGLQILAMPLLVWLFLQVFYLDNVVALGLVLVALSPGGASSNSITYLSRGNVPLSIMMTTISSLLVPLTLPFFLSYFTHFEIAIPIEKTVLQLFVVTVLPLGLGLLLGHYWGRNSRWVNRFDKSAIWVFIFMVGLVVGMNEHFWEHIFTWNSILILSFCVLACGLGWLSALLFNFTSRDQVTMSIEVGIQNAGTAIFVAMSLLEMPESAIIPLQYGVLMNIPALCFIFLGRKREQWVFSR</sequence>
<feature type="transmembrane region" description="Helical" evidence="5">
    <location>
        <begin position="80"/>
        <end position="103"/>
    </location>
</feature>
<evidence type="ECO:0000256" key="3">
    <source>
        <dbReference type="ARBA" id="ARBA00022989"/>
    </source>
</evidence>
<evidence type="ECO:0000313" key="6">
    <source>
        <dbReference type="EMBL" id="GJM60997.1"/>
    </source>
</evidence>
<feature type="transmembrane region" description="Helical" evidence="5">
    <location>
        <begin position="176"/>
        <end position="199"/>
    </location>
</feature>
<dbReference type="InterPro" id="IPR038770">
    <property type="entry name" value="Na+/solute_symporter_sf"/>
</dbReference>
<dbReference type="Gene3D" id="1.20.1530.20">
    <property type="match status" value="1"/>
</dbReference>
<gene>
    <name evidence="6" type="ORF">PEDI_15490</name>
</gene>
<accession>A0AAN4VX08</accession>
<dbReference type="EMBL" id="BQKE01000001">
    <property type="protein sequence ID" value="GJM60997.1"/>
    <property type="molecule type" value="Genomic_DNA"/>
</dbReference>
<name>A0AAN4VX08_9BACT</name>
<dbReference type="Proteomes" id="UP001310022">
    <property type="component" value="Unassembled WGS sequence"/>
</dbReference>
<proteinExistence type="predicted"/>
<feature type="transmembrane region" description="Helical" evidence="5">
    <location>
        <begin position="23"/>
        <end position="46"/>
    </location>
</feature>
<feature type="transmembrane region" description="Helical" evidence="5">
    <location>
        <begin position="211"/>
        <end position="229"/>
    </location>
</feature>